<dbReference type="PROSITE" id="PS00742">
    <property type="entry name" value="PEP_ENZYMES_2"/>
    <property type="match status" value="1"/>
</dbReference>
<dbReference type="InterPro" id="IPR000121">
    <property type="entry name" value="PEP_util_C"/>
</dbReference>
<gene>
    <name evidence="5" type="ORF">CYMTET_32514</name>
</gene>
<evidence type="ECO:0000256" key="3">
    <source>
        <dbReference type="ARBA" id="ARBA00022840"/>
    </source>
</evidence>
<evidence type="ECO:0000313" key="5">
    <source>
        <dbReference type="EMBL" id="KAK3258427.1"/>
    </source>
</evidence>
<dbReference type="GO" id="GO:0008986">
    <property type="term" value="F:pyruvate, water dikinase activity"/>
    <property type="evidence" value="ECO:0007669"/>
    <property type="project" value="InterPro"/>
</dbReference>
<organism evidence="5 6">
    <name type="scientific">Cymbomonas tetramitiformis</name>
    <dbReference type="NCBI Taxonomy" id="36881"/>
    <lineage>
        <taxon>Eukaryota</taxon>
        <taxon>Viridiplantae</taxon>
        <taxon>Chlorophyta</taxon>
        <taxon>Pyramimonadophyceae</taxon>
        <taxon>Pyramimonadales</taxon>
        <taxon>Pyramimonadaceae</taxon>
        <taxon>Cymbomonas</taxon>
    </lineage>
</organism>
<proteinExistence type="inferred from homology"/>
<keyword evidence="6" id="KW-1185">Reference proteome</keyword>
<protein>
    <recommendedName>
        <fullName evidence="4">PEP-utilising enzyme C-terminal domain-containing protein</fullName>
    </recommendedName>
</protein>
<dbReference type="Proteomes" id="UP001190700">
    <property type="component" value="Unassembled WGS sequence"/>
</dbReference>
<name>A0AAE0FEK4_9CHLO</name>
<feature type="domain" description="PEP-utilising enzyme C-terminal" evidence="4">
    <location>
        <begin position="24"/>
        <end position="236"/>
    </location>
</feature>
<keyword evidence="3" id="KW-0067">ATP-binding</keyword>
<dbReference type="InterPro" id="IPR006319">
    <property type="entry name" value="PEP_synth"/>
</dbReference>
<reference evidence="5 6" key="1">
    <citation type="journal article" date="2015" name="Genome Biol. Evol.">
        <title>Comparative Genomics of a Bacterivorous Green Alga Reveals Evolutionary Causalities and Consequences of Phago-Mixotrophic Mode of Nutrition.</title>
        <authorList>
            <person name="Burns J.A."/>
            <person name="Paasch A."/>
            <person name="Narechania A."/>
            <person name="Kim E."/>
        </authorList>
    </citation>
    <scope>NUCLEOTIDE SEQUENCE [LARGE SCALE GENOMIC DNA]</scope>
    <source>
        <strain evidence="5 6">PLY_AMNH</strain>
    </source>
</reference>
<sequence length="330" mass="36113">MGMSRKTRTEIQHRTAGYSSAREFYVQKLAEGISMIAAAFYPKPVIVRMSDFKSNEYAHLVGGEAYEPKEENPMLGFRGACRYYSPSFQASFQLECEAVLQVRERMGLTNVQVMLPFVRTVKEVELCTAEMNKHGLSRSEDGTLNVYIMCEIPANALLADEFLQHCDGFSIGSNDLLQLTLGVDRDSGLLADYDERNPAVLELIRMAITAANKQGKYVGICGQAPSDFPEITRILIIINRGGGRRGGEAASPSYWRFPVIGHHRIEYVVEDRGVGVLLGRRGGDDDVPGQVGGVWGPPVALAAAPCMSSMWGRFAAGGARAEAGRPIKAE</sequence>
<dbReference type="Gene3D" id="3.20.20.60">
    <property type="entry name" value="Phosphoenolpyruvate-binding domains"/>
    <property type="match status" value="1"/>
</dbReference>
<dbReference type="PANTHER" id="PTHR43030">
    <property type="entry name" value="PHOSPHOENOLPYRUVATE SYNTHASE"/>
    <property type="match status" value="1"/>
</dbReference>
<evidence type="ECO:0000256" key="1">
    <source>
        <dbReference type="ARBA" id="ARBA00007837"/>
    </source>
</evidence>
<comment type="caution">
    <text evidence="5">The sequence shown here is derived from an EMBL/GenBank/DDBJ whole genome shotgun (WGS) entry which is preliminary data.</text>
</comment>
<dbReference type="Pfam" id="PF02896">
    <property type="entry name" value="PEP-utilizers_C"/>
    <property type="match status" value="1"/>
</dbReference>
<dbReference type="InterPro" id="IPR015813">
    <property type="entry name" value="Pyrv/PenolPyrv_kinase-like_dom"/>
</dbReference>
<dbReference type="InterPro" id="IPR023151">
    <property type="entry name" value="PEP_util_CS"/>
</dbReference>
<keyword evidence="2" id="KW-0547">Nucleotide-binding</keyword>
<dbReference type="InterPro" id="IPR040442">
    <property type="entry name" value="Pyrv_kinase-like_dom_sf"/>
</dbReference>
<dbReference type="SUPFAM" id="SSF51621">
    <property type="entry name" value="Phosphoenolpyruvate/pyruvate domain"/>
    <property type="match status" value="1"/>
</dbReference>
<evidence type="ECO:0000256" key="2">
    <source>
        <dbReference type="ARBA" id="ARBA00022741"/>
    </source>
</evidence>
<evidence type="ECO:0000313" key="6">
    <source>
        <dbReference type="Proteomes" id="UP001190700"/>
    </source>
</evidence>
<dbReference type="EMBL" id="LGRX02019531">
    <property type="protein sequence ID" value="KAK3258427.1"/>
    <property type="molecule type" value="Genomic_DNA"/>
</dbReference>
<dbReference type="PANTHER" id="PTHR43030:SF1">
    <property type="entry name" value="PHOSPHOENOLPYRUVATE SYNTHASE"/>
    <property type="match status" value="1"/>
</dbReference>
<accession>A0AAE0FEK4</accession>
<dbReference type="GO" id="GO:0005524">
    <property type="term" value="F:ATP binding"/>
    <property type="evidence" value="ECO:0007669"/>
    <property type="project" value="UniProtKB-KW"/>
</dbReference>
<evidence type="ECO:0000259" key="4">
    <source>
        <dbReference type="Pfam" id="PF02896"/>
    </source>
</evidence>
<dbReference type="AlphaFoldDB" id="A0AAE0FEK4"/>
<comment type="similarity">
    <text evidence="1">Belongs to the PEP-utilizing enzyme family.</text>
</comment>